<proteinExistence type="predicted"/>
<name>A0ABS1D7A9_9PROT</name>
<dbReference type="Pfam" id="PF08495">
    <property type="entry name" value="FIST"/>
    <property type="match status" value="1"/>
</dbReference>
<dbReference type="PANTHER" id="PTHR40252">
    <property type="entry name" value="BLR0328 PROTEIN"/>
    <property type="match status" value="1"/>
</dbReference>
<comment type="caution">
    <text evidence="3">The sequence shown here is derived from an EMBL/GenBank/DDBJ whole genome shotgun (WGS) entry which is preliminary data.</text>
</comment>
<dbReference type="EMBL" id="NRSG01000412">
    <property type="protein sequence ID" value="MBK1661952.1"/>
    <property type="molecule type" value="Genomic_DNA"/>
</dbReference>
<feature type="domain" description="FIST C-domain" evidence="2">
    <location>
        <begin position="217"/>
        <end position="355"/>
    </location>
</feature>
<dbReference type="SMART" id="SM00897">
    <property type="entry name" value="FIST"/>
    <property type="match status" value="1"/>
</dbReference>
<protein>
    <submittedName>
        <fullName evidence="3">Uncharacterized protein</fullName>
    </submittedName>
</protein>
<dbReference type="InterPro" id="IPR013702">
    <property type="entry name" value="FIST_domain_N"/>
</dbReference>
<keyword evidence="4" id="KW-1185">Reference proteome</keyword>
<evidence type="ECO:0000259" key="2">
    <source>
        <dbReference type="SMART" id="SM01204"/>
    </source>
</evidence>
<dbReference type="InterPro" id="IPR019494">
    <property type="entry name" value="FIST_C"/>
</dbReference>
<dbReference type="Pfam" id="PF10442">
    <property type="entry name" value="FIST_C"/>
    <property type="match status" value="1"/>
</dbReference>
<dbReference type="Proteomes" id="UP000697995">
    <property type="component" value="Unassembled WGS sequence"/>
</dbReference>
<dbReference type="SMART" id="SM01204">
    <property type="entry name" value="FIST_C"/>
    <property type="match status" value="1"/>
</dbReference>
<reference evidence="3 4" key="1">
    <citation type="journal article" date="2020" name="Microorganisms">
        <title>Osmotic Adaptation and Compatible Solute Biosynthesis of Phototrophic Bacteria as Revealed from Genome Analyses.</title>
        <authorList>
            <person name="Imhoff J.F."/>
            <person name="Rahn T."/>
            <person name="Kunzel S."/>
            <person name="Keller A."/>
            <person name="Neulinger S.C."/>
        </authorList>
    </citation>
    <scope>NUCLEOTIDE SEQUENCE [LARGE SCALE GENOMIC DNA]</scope>
    <source>
        <strain evidence="3 4">DSM 15382</strain>
    </source>
</reference>
<evidence type="ECO:0000259" key="1">
    <source>
        <dbReference type="SMART" id="SM00897"/>
    </source>
</evidence>
<evidence type="ECO:0000313" key="3">
    <source>
        <dbReference type="EMBL" id="MBK1661952.1"/>
    </source>
</evidence>
<feature type="domain" description="FIST" evidence="1">
    <location>
        <begin position="22"/>
        <end position="216"/>
    </location>
</feature>
<accession>A0ABS1D7A9</accession>
<organism evidence="3 4">
    <name type="scientific">Paracraurococcus ruber</name>
    <dbReference type="NCBI Taxonomy" id="77675"/>
    <lineage>
        <taxon>Bacteria</taxon>
        <taxon>Pseudomonadati</taxon>
        <taxon>Pseudomonadota</taxon>
        <taxon>Alphaproteobacteria</taxon>
        <taxon>Acetobacterales</taxon>
        <taxon>Roseomonadaceae</taxon>
        <taxon>Paracraurococcus</taxon>
    </lineage>
</organism>
<sequence length="377" mass="38041">MHSAHLAWVPGRGWQGPAAAASADLVLYFGGRDALADGAAHRALQAACPRALLLGCSTGGQILGAEVEDEQVVALALGFAGTRLRLATAPALPGDASRDSGAALGRALVGDGLAGVFLLSDGLGVNGSALVAGLADALGPDVPLAGGLAGDGARFATTLVGAGDLAPQRGLVGAIGFYGAGLRIGQGSAGGWDAFGPRRRITRAEGNVLLELDGAPALDLYERYLGEEAAGLPGTALLFPLRIGHPTRPGHEVVRTILGIDRDRRSMTFAGDVPEGWTAQLMRGDRGRLAEGAAEAARQAARTVPRAEAAILVSCIGRRLLMGQAVADETEAVAATLPPGIPGIGFYAYGEIAPHAAAGASALHNQTMTITLLAEAA</sequence>
<evidence type="ECO:0000313" key="4">
    <source>
        <dbReference type="Proteomes" id="UP000697995"/>
    </source>
</evidence>
<gene>
    <name evidence="3" type="ORF">CKO45_27555</name>
</gene>
<dbReference type="PANTHER" id="PTHR40252:SF2">
    <property type="entry name" value="BLR0328 PROTEIN"/>
    <property type="match status" value="1"/>
</dbReference>
<dbReference type="RefSeq" id="WP_133223128.1">
    <property type="nucleotide sequence ID" value="NZ_NRSG01000412.1"/>
</dbReference>